<reference evidence="3 4" key="1">
    <citation type="submission" date="2016-10" db="EMBL/GenBank/DDBJ databases">
        <authorList>
            <person name="Varghese N."/>
            <person name="Submissions S."/>
        </authorList>
    </citation>
    <scope>NUCLEOTIDE SEQUENCE [LARGE SCALE GENOMIC DNA]</scope>
    <source>
        <strain evidence="3 4">CDM_1</strain>
    </source>
</reference>
<dbReference type="EMBL" id="FMZP01000070">
    <property type="protein sequence ID" value="SDD91826.1"/>
    <property type="molecule type" value="Genomic_DNA"/>
</dbReference>
<gene>
    <name evidence="2" type="ORF">SAMN05192552_107010</name>
    <name evidence="3" type="ORF">SAMN05192552_10761</name>
</gene>
<evidence type="ECO:0000313" key="3">
    <source>
        <dbReference type="EMBL" id="SDD94317.1"/>
    </source>
</evidence>
<evidence type="ECO:0000313" key="2">
    <source>
        <dbReference type="EMBL" id="SDD91826.1"/>
    </source>
</evidence>
<dbReference type="AlphaFoldDB" id="A0A1G6YXF8"/>
<evidence type="ECO:0000256" key="1">
    <source>
        <dbReference type="SAM" id="MobiDB-lite"/>
    </source>
</evidence>
<accession>A0A1G6YXF8</accession>
<proteinExistence type="predicted"/>
<name>A0A1G6YXF8_9EURY</name>
<evidence type="ECO:0000313" key="4">
    <source>
        <dbReference type="Proteomes" id="UP000324021"/>
    </source>
</evidence>
<sequence length="83" mass="9093">MNLPKLKQVLTDPDEFISNRQLKALSLELLLLIPMPGIEGSPLDPGDIMEVVLRAAAGTTSVNGVTTNTEETPNREPVMDWLH</sequence>
<protein>
    <submittedName>
        <fullName evidence="3">Uncharacterized protein</fullName>
    </submittedName>
</protein>
<dbReference type="Proteomes" id="UP000324021">
    <property type="component" value="Unassembled WGS sequence"/>
</dbReference>
<feature type="region of interest" description="Disordered" evidence="1">
    <location>
        <begin position="62"/>
        <end position="83"/>
    </location>
</feature>
<organism evidence="3 4">
    <name type="scientific">Natrinema hispanicum</name>
    <dbReference type="NCBI Taxonomy" id="392421"/>
    <lineage>
        <taxon>Archaea</taxon>
        <taxon>Methanobacteriati</taxon>
        <taxon>Methanobacteriota</taxon>
        <taxon>Stenosarchaea group</taxon>
        <taxon>Halobacteria</taxon>
        <taxon>Halobacteriales</taxon>
        <taxon>Natrialbaceae</taxon>
        <taxon>Natrinema</taxon>
    </lineage>
</organism>
<feature type="compositionally biased region" description="Low complexity" evidence="1">
    <location>
        <begin position="62"/>
        <end position="71"/>
    </location>
</feature>
<dbReference type="EMBL" id="FMZP01000076">
    <property type="protein sequence ID" value="SDD94317.1"/>
    <property type="molecule type" value="Genomic_DNA"/>
</dbReference>
<feature type="compositionally biased region" description="Basic and acidic residues" evidence="1">
    <location>
        <begin position="72"/>
        <end position="83"/>
    </location>
</feature>
<feature type="non-terminal residue" evidence="3">
    <location>
        <position position="83"/>
    </location>
</feature>